<gene>
    <name evidence="5" type="primary">LOC107264672</name>
</gene>
<keyword evidence="4" id="KW-1185">Reference proteome</keyword>
<dbReference type="SUPFAM" id="SSF54928">
    <property type="entry name" value="RNA-binding domain, RBD"/>
    <property type="match status" value="1"/>
</dbReference>
<reference evidence="5" key="1">
    <citation type="submission" date="2025-08" db="UniProtKB">
        <authorList>
            <consortium name="RefSeq"/>
        </authorList>
    </citation>
    <scope>IDENTIFICATION</scope>
</reference>
<dbReference type="GeneID" id="107264672"/>
<dbReference type="AlphaFoldDB" id="A0AAJ7FF34"/>
<dbReference type="InterPro" id="IPR035979">
    <property type="entry name" value="RBD_domain_sf"/>
</dbReference>
<dbReference type="InterPro" id="IPR012677">
    <property type="entry name" value="Nucleotide-bd_a/b_plait_sf"/>
</dbReference>
<dbReference type="InterPro" id="IPR000504">
    <property type="entry name" value="RRM_dom"/>
</dbReference>
<dbReference type="GO" id="GO:0003723">
    <property type="term" value="F:RNA binding"/>
    <property type="evidence" value="ECO:0007669"/>
    <property type="project" value="UniProtKB-UniRule"/>
</dbReference>
<accession>A0AAJ7FF34</accession>
<evidence type="ECO:0000256" key="1">
    <source>
        <dbReference type="ARBA" id="ARBA00022884"/>
    </source>
</evidence>
<evidence type="ECO:0000256" key="2">
    <source>
        <dbReference type="PROSITE-ProRule" id="PRU00176"/>
    </source>
</evidence>
<dbReference type="RefSeq" id="XP_015588661.1">
    <property type="nucleotide sequence ID" value="XM_015733175.1"/>
</dbReference>
<keyword evidence="1 2" id="KW-0694">RNA-binding</keyword>
<dbReference type="Gene3D" id="3.30.70.330">
    <property type="match status" value="1"/>
</dbReference>
<dbReference type="SMART" id="SM00360">
    <property type="entry name" value="RRM"/>
    <property type="match status" value="1"/>
</dbReference>
<dbReference type="PANTHER" id="PTHR11176">
    <property type="entry name" value="BOULE-RELATED"/>
    <property type="match status" value="1"/>
</dbReference>
<dbReference type="PROSITE" id="PS50102">
    <property type="entry name" value="RRM"/>
    <property type="match status" value="1"/>
</dbReference>
<feature type="domain" description="RRM" evidence="3">
    <location>
        <begin position="10"/>
        <end position="87"/>
    </location>
</feature>
<evidence type="ECO:0000313" key="4">
    <source>
        <dbReference type="Proteomes" id="UP000694920"/>
    </source>
</evidence>
<sequence length="87" mass="9678">MASNAVKQVHRIFVGNIPWTVSQQDLKKYFSEFGHVVAAKLIVDKKTGISKGYGFVTFTSKNIVNTVCSRQKLELEGHELNVAPTVQ</sequence>
<proteinExistence type="predicted"/>
<dbReference type="KEGG" id="ccin:107264672"/>
<protein>
    <submittedName>
        <fullName evidence="5">Probable glycine-rich RNA-binding protein 1</fullName>
    </submittedName>
</protein>
<evidence type="ECO:0000259" key="3">
    <source>
        <dbReference type="PROSITE" id="PS50102"/>
    </source>
</evidence>
<dbReference type="FunFam" id="3.30.70.330:FF:000494">
    <property type="entry name" value="28 kDa ribonucleoprotein, chloroplastic"/>
    <property type="match status" value="1"/>
</dbReference>
<organism evidence="4 5">
    <name type="scientific">Cephus cinctus</name>
    <name type="common">Wheat stem sawfly</name>
    <dbReference type="NCBI Taxonomy" id="211228"/>
    <lineage>
        <taxon>Eukaryota</taxon>
        <taxon>Metazoa</taxon>
        <taxon>Ecdysozoa</taxon>
        <taxon>Arthropoda</taxon>
        <taxon>Hexapoda</taxon>
        <taxon>Insecta</taxon>
        <taxon>Pterygota</taxon>
        <taxon>Neoptera</taxon>
        <taxon>Endopterygota</taxon>
        <taxon>Hymenoptera</taxon>
        <taxon>Cephoidea</taxon>
        <taxon>Cephidae</taxon>
        <taxon>Cephus</taxon>
    </lineage>
</organism>
<name>A0AAJ7FF34_CEPCN</name>
<dbReference type="Proteomes" id="UP000694920">
    <property type="component" value="Unplaced"/>
</dbReference>
<evidence type="ECO:0000313" key="5">
    <source>
        <dbReference type="RefSeq" id="XP_015588661.1"/>
    </source>
</evidence>
<dbReference type="PANTHER" id="PTHR11176:SF57">
    <property type="entry name" value="PROTEIN BOULE"/>
    <property type="match status" value="1"/>
</dbReference>
<dbReference type="Pfam" id="PF00076">
    <property type="entry name" value="RRM_1"/>
    <property type="match status" value="1"/>
</dbReference>